<evidence type="ECO:0000313" key="1">
    <source>
        <dbReference type="EMBL" id="MDZ5712678.1"/>
    </source>
</evidence>
<dbReference type="PROSITE" id="PS51257">
    <property type="entry name" value="PROKAR_LIPOPROTEIN"/>
    <property type="match status" value="1"/>
</dbReference>
<dbReference type="EMBL" id="JAXQNN010000003">
    <property type="protein sequence ID" value="MDZ5712678.1"/>
    <property type="molecule type" value="Genomic_DNA"/>
</dbReference>
<name>A0ABU5KNL9_9BACL</name>
<protein>
    <recommendedName>
        <fullName evidence="3">PepSY domain-containing protein</fullName>
    </recommendedName>
</protein>
<proteinExistence type="predicted"/>
<gene>
    <name evidence="1" type="ORF">UFB30_10615</name>
</gene>
<accession>A0ABU5KNL9</accession>
<organism evidence="1 2">
    <name type="scientific">Jeotgalibacillus haloalkalitolerans</name>
    <dbReference type="NCBI Taxonomy" id="3104292"/>
    <lineage>
        <taxon>Bacteria</taxon>
        <taxon>Bacillati</taxon>
        <taxon>Bacillota</taxon>
        <taxon>Bacilli</taxon>
        <taxon>Bacillales</taxon>
        <taxon>Caryophanaceae</taxon>
        <taxon>Jeotgalibacillus</taxon>
    </lineage>
</organism>
<comment type="caution">
    <text evidence="1">The sequence shown here is derived from an EMBL/GenBank/DDBJ whole genome shotgun (WGS) entry which is preliminary data.</text>
</comment>
<evidence type="ECO:0008006" key="3">
    <source>
        <dbReference type="Google" id="ProtNLM"/>
    </source>
</evidence>
<dbReference type="Proteomes" id="UP001292084">
    <property type="component" value="Unassembled WGS sequence"/>
</dbReference>
<dbReference type="RefSeq" id="WP_322421659.1">
    <property type="nucleotide sequence ID" value="NZ_JAXQNN010000003.1"/>
</dbReference>
<sequence>MKKICWYLTVSTFAALMLVGCSNEQTEETKSETGQYIEAKEAAWNYVKEQNWDDTAEEDWQNAEVTEVVADQSYEVLDEHFEGETALRVTFNDKGTVLTGTPSILIDPETNAVIGYVPTE</sequence>
<keyword evidence="2" id="KW-1185">Reference proteome</keyword>
<reference evidence="1 2" key="1">
    <citation type="submission" date="2023-12" db="EMBL/GenBank/DDBJ databases">
        <title>Jeotgalibacillus haloalkaliphilus sp. nov., a novel salt-tolerant bacteria, isolated from the estuary of the Fenhe River into the Yellow River.</title>
        <authorList>
            <person name="Li Y."/>
        </authorList>
    </citation>
    <scope>NUCLEOTIDE SEQUENCE [LARGE SCALE GENOMIC DNA]</scope>
    <source>
        <strain evidence="1 2">HH7-29</strain>
    </source>
</reference>
<evidence type="ECO:0000313" key="2">
    <source>
        <dbReference type="Proteomes" id="UP001292084"/>
    </source>
</evidence>